<name>A0AAV4WWH2_9ARAC</name>
<evidence type="ECO:0000313" key="2">
    <source>
        <dbReference type="Proteomes" id="UP001054837"/>
    </source>
</evidence>
<protein>
    <submittedName>
        <fullName evidence="1">Uncharacterized protein</fullName>
    </submittedName>
</protein>
<gene>
    <name evidence="1" type="ORF">CDAR_281351</name>
</gene>
<proteinExistence type="predicted"/>
<keyword evidence="2" id="KW-1185">Reference proteome</keyword>
<evidence type="ECO:0000313" key="1">
    <source>
        <dbReference type="EMBL" id="GIY86837.1"/>
    </source>
</evidence>
<dbReference type="AlphaFoldDB" id="A0AAV4WWH2"/>
<accession>A0AAV4WWH2</accession>
<organism evidence="1 2">
    <name type="scientific">Caerostris darwini</name>
    <dbReference type="NCBI Taxonomy" id="1538125"/>
    <lineage>
        <taxon>Eukaryota</taxon>
        <taxon>Metazoa</taxon>
        <taxon>Ecdysozoa</taxon>
        <taxon>Arthropoda</taxon>
        <taxon>Chelicerata</taxon>
        <taxon>Arachnida</taxon>
        <taxon>Araneae</taxon>
        <taxon>Araneomorphae</taxon>
        <taxon>Entelegynae</taxon>
        <taxon>Araneoidea</taxon>
        <taxon>Araneidae</taxon>
        <taxon>Caerostris</taxon>
    </lineage>
</organism>
<sequence>MKENLFSSKRALEENLLSFLFEKGSCRNSHLLFKISNLLESHQKGWIEPSHLSAFLAELSAAGRNDRHVGHSHRGDNKIWWGDLFKMGGKEKGIKAESELITHGKGVNLFQMAMSNCLSVHCQPLHPSEERLG</sequence>
<comment type="caution">
    <text evidence="1">The sequence shown here is derived from an EMBL/GenBank/DDBJ whole genome shotgun (WGS) entry which is preliminary data.</text>
</comment>
<dbReference type="EMBL" id="BPLQ01015252">
    <property type="protein sequence ID" value="GIY86837.1"/>
    <property type="molecule type" value="Genomic_DNA"/>
</dbReference>
<dbReference type="Proteomes" id="UP001054837">
    <property type="component" value="Unassembled WGS sequence"/>
</dbReference>
<reference evidence="1 2" key="1">
    <citation type="submission" date="2021-06" db="EMBL/GenBank/DDBJ databases">
        <title>Caerostris darwini draft genome.</title>
        <authorList>
            <person name="Kono N."/>
            <person name="Arakawa K."/>
        </authorList>
    </citation>
    <scope>NUCLEOTIDE SEQUENCE [LARGE SCALE GENOMIC DNA]</scope>
</reference>